<feature type="compositionally biased region" description="Basic and acidic residues" evidence="1">
    <location>
        <begin position="410"/>
        <end position="423"/>
    </location>
</feature>
<protein>
    <submittedName>
        <fullName evidence="2">Uncharacterized protein</fullName>
    </submittedName>
</protein>
<dbReference type="EMBL" id="VSWD01000008">
    <property type="protein sequence ID" value="KAK3096306.1"/>
    <property type="molecule type" value="Genomic_DNA"/>
</dbReference>
<name>A0AA88YGH0_PINIB</name>
<dbReference type="Proteomes" id="UP001186944">
    <property type="component" value="Unassembled WGS sequence"/>
</dbReference>
<evidence type="ECO:0000256" key="1">
    <source>
        <dbReference type="SAM" id="MobiDB-lite"/>
    </source>
</evidence>
<evidence type="ECO:0000313" key="3">
    <source>
        <dbReference type="Proteomes" id="UP001186944"/>
    </source>
</evidence>
<organism evidence="2 3">
    <name type="scientific">Pinctada imbricata</name>
    <name type="common">Atlantic pearl-oyster</name>
    <name type="synonym">Pinctada martensii</name>
    <dbReference type="NCBI Taxonomy" id="66713"/>
    <lineage>
        <taxon>Eukaryota</taxon>
        <taxon>Metazoa</taxon>
        <taxon>Spiralia</taxon>
        <taxon>Lophotrochozoa</taxon>
        <taxon>Mollusca</taxon>
        <taxon>Bivalvia</taxon>
        <taxon>Autobranchia</taxon>
        <taxon>Pteriomorphia</taxon>
        <taxon>Pterioida</taxon>
        <taxon>Pterioidea</taxon>
        <taxon>Pteriidae</taxon>
        <taxon>Pinctada</taxon>
    </lineage>
</organism>
<comment type="caution">
    <text evidence="2">The sequence shown here is derived from an EMBL/GenBank/DDBJ whole genome shotgun (WGS) entry which is preliminary data.</text>
</comment>
<accession>A0AA88YGH0</accession>
<feature type="region of interest" description="Disordered" evidence="1">
    <location>
        <begin position="410"/>
        <end position="433"/>
    </location>
</feature>
<feature type="region of interest" description="Disordered" evidence="1">
    <location>
        <begin position="339"/>
        <end position="363"/>
    </location>
</feature>
<dbReference type="AlphaFoldDB" id="A0AA88YGH0"/>
<feature type="compositionally biased region" description="Polar residues" evidence="1">
    <location>
        <begin position="339"/>
        <end position="350"/>
    </location>
</feature>
<gene>
    <name evidence="2" type="ORF">FSP39_025524</name>
</gene>
<keyword evidence="3" id="KW-1185">Reference proteome</keyword>
<proteinExistence type="predicted"/>
<reference evidence="2" key="1">
    <citation type="submission" date="2019-08" db="EMBL/GenBank/DDBJ databases">
        <title>The improved chromosome-level genome for the pearl oyster Pinctada fucata martensii using PacBio sequencing and Hi-C.</title>
        <authorList>
            <person name="Zheng Z."/>
        </authorList>
    </citation>
    <scope>NUCLEOTIDE SEQUENCE</scope>
    <source>
        <strain evidence="2">ZZ-2019</strain>
        <tissue evidence="2">Adductor muscle</tissue>
    </source>
</reference>
<feature type="region of interest" description="Disordered" evidence="1">
    <location>
        <begin position="464"/>
        <end position="587"/>
    </location>
</feature>
<sequence length="587" mass="66350">MNHLLVYTTYAAPLSLFSVAVEDMETSAILVADILFSRMFEEDSNLGLRDIILKVIQLLKENKKVIVDDDNGEKSKRMSFIKLIKKKVPGKTIANLVFSPSFGLEQVVWSREYSRVNAWYTDRMCLPHTDASISNWFDGRDNKHLSYHVYDEPSECEGVTVVTVGQPLIAVSQYQFEVPALLFEWDGLLTGKSTDRRLHPSVTDICKQWSSVNPCGRIIVCRWGCKVEDNENETKGNLTDVVREMCEMLTENCVYMCHVESPSQAGKYSKPPETAILAHIQKLHCLHLHSQVSRILQNPALVEYICMHKNELIYFNNSYQELYRQNAAQLGERSNLLSHSTSQIAKQGQVTPGGSGSHETSREIPKWMLNRHTEYIMTENELKEVAMEILKQSGRDDLLKRIRSEDSSNTRLHAEKRNMAKIDSDEDESDLGLDIPPIGSDSDSLLPVPRSDNLSPVVCKAVARDRSPDRTSTCILDDLTKTSPARRPSPRKRPLRCTQSEMSREEDVQGNSDIEDRLPRITIDISGDSDETVPKEVPRQTKKALNTKVKGETVHSTLPPSKSSAETSKKSKTRKKPDLSILDEIFS</sequence>
<evidence type="ECO:0000313" key="2">
    <source>
        <dbReference type="EMBL" id="KAK3096306.1"/>
    </source>
</evidence>